<dbReference type="Gene3D" id="2.60.120.260">
    <property type="entry name" value="Galactose-binding domain-like"/>
    <property type="match status" value="5"/>
</dbReference>
<evidence type="ECO:0000313" key="8">
    <source>
        <dbReference type="Proteomes" id="UP000824109"/>
    </source>
</evidence>
<dbReference type="GO" id="GO:0004553">
    <property type="term" value="F:hydrolase activity, hydrolyzing O-glycosyl compounds"/>
    <property type="evidence" value="ECO:0007669"/>
    <property type="project" value="InterPro"/>
</dbReference>
<dbReference type="InterPro" id="IPR006584">
    <property type="entry name" value="Cellulose-bd_IV"/>
</dbReference>
<evidence type="ECO:0000259" key="6">
    <source>
        <dbReference type="PROSITE" id="PS51175"/>
    </source>
</evidence>
<evidence type="ECO:0000256" key="5">
    <source>
        <dbReference type="SAM" id="SignalP"/>
    </source>
</evidence>
<dbReference type="InterPro" id="IPR051795">
    <property type="entry name" value="Glycosyl_Hydrlase_43"/>
</dbReference>
<dbReference type="SUPFAM" id="SSF49785">
    <property type="entry name" value="Galactose-binding domain-like"/>
    <property type="match status" value="5"/>
</dbReference>
<dbReference type="PROSITE" id="PS51175">
    <property type="entry name" value="CBM6"/>
    <property type="match status" value="1"/>
</dbReference>
<dbReference type="GO" id="GO:0005975">
    <property type="term" value="P:carbohydrate metabolic process"/>
    <property type="evidence" value="ECO:0007669"/>
    <property type="project" value="InterPro"/>
</dbReference>
<dbReference type="Proteomes" id="UP000824109">
    <property type="component" value="Unassembled WGS sequence"/>
</dbReference>
<gene>
    <name evidence="7" type="ORF">IAA61_10405</name>
</gene>
<sequence length="1909" mass="209658">MKSKRFISAVTSFVLTASCVALPGAGAAADDGDVSLMSYYTTNGASSDNGDGTYKNPVLYTDVADPDVICAPGPDGKEAYYMVSTAMSSSPGCPIMKSYDLVNWETVSYLYDSLDFNNDALALRNGKQAYGWGQWATSIKYDKVKEQFYILLFSYTTGTTQIYTTKDIENGPWKKSDLRCYHDSSIFIDDNGEVYVFYGQNEFYCMHLIEEDGYLREDPKYQNYTDGNDGVRIIEDSGDYYVPDFIDSQYAGVEKGTLADQMDDFIIRGEGCHAYKVDGVYYLIFITWPGGDIWRRSEACFRSVADENGEHHIYGPYEGMMVMSENVKYDGYTGGQGVAQGGITNAIGGDVRSSDGKWYGIIYQDRGAVGRCPMLVNVDWNKEGYEGWPMMSVAETGDIPDESGEASEIKSLVESDEFDNGTKRTTPQIITKPEAEVELQEAAEPVELAEAATGPVTFNFILKNNYWQDVTAASESVQPNEWTQLTGEFTVPDDWTGGYIAVNTSGSTTDFYVDDCSVKDSSRTEILQTGDMEGIDTENNGVWYWGINNDGGAGTATASDEAYSGAHSLFISGRADAGVGAMQYVELTPGETYTVSAWVKFKGDTVTEPDPVPENGYELSGSYISNGDMESVNGDGTPSYWGASGTAAVTSNDIEYAGGSRSMKIADRASASDGAMQYTSADTKADKTYKVSMKIKSDQTDTFKFIFQNNFWQDMTVVSQEVNAGEWTEISGYFDTPDDFDGGSIRIVSENTNADFYVDDVMMQLATEVGVDIVTNGGFEDGLSPWTGRYGDVKVELSSDAHSGSNSAYVSNRTDTGQGVKLDIAEGLMETPREYTVSAWIKYDEGPDEKTFNLTVESDSATSPYTVLASGTVKKGEWCEITGTATLGSEIGTVKSIYIETPWSATPTANDLMPYYVDDVSVIKQPEVEWETVQEGENDYNGSNLKLVWQWNHNPDNRYWSLTERPGYLRLGTAKVVENIQQAKNTLTQRTFGPVCSGWTKLDVSNMRNGDYAGLGALQEGYGLLAVKKYGGQKTIVIVEPESEPDDAALMMDVPTKETYIANLDQDEVYFKTEYEFHGEEYNDYVRFYYSLDGVNWTFAYEKNNLKYHLTHFAGYKFALFNYATNSLGGYVDFDYFRVDDKITGAGETENINVELGSPEAVAGVPNKEYTVPVTMDSVPAGSEKIEAVFTIPENSELSTVMFGSGVSDKAKYEVKDGKVIITVEGDDELYTADADRKFADLVFKTTDFIQENITLKFAPDYIRIYGESDGKEIDVSTQNATAEIVMNKPDYGTVIKHPGLGNPLITHKYGADPFALEYNGRLYLYLTGDNYYLDENGQITASPETGRVNNEYANAQSITVISTSDMVNWTDHGEIKAAGPDGAATFANYSWAPCIAVKEIDGKDKFFLYYTDNTAGIVVLEGDSPVGPFTSPLDKHLIGWEKDADGNYLIPGVEDCVWIFDPAVLVDDDGSAYLYFGGGSAGEGVPGMTPDYENPGSARVVKLGDDMISLDGEMQTIDAPCILEDSGIHKYDGKYYYSYSTNWYCESLPTVSIAYLVSDSPMGPFVAPEGEDKAGIVLPAMGDYFDIYSNNHHSVFEFKGEWYIVYHCGLVDAGYHTTAGYLGYRSAQINKITHNDDGTMEMTVPDRKGVGAVDTLDPYKRVEAETIAWHKEKVDGEYQTVNRADSMDTIWIEDDSQKMKTAVCDEPGGEYDFNNLALVNIKDGDWSAVANADFGNGGKLTFTANVKGIGGGTVKVYLDSLDGECIAELNVPADSGYGLLSTDITADVSGVHNIFFAYEGGDGQLFDIDYWQFEDNTPRDWQLSAELENGAVKAEVAKLSGDIETAVVYVAAYDSDGTLVSVSSQEASPEAGNSVSVTFELDTEEAANIKAFLWTDRMEALDRAVKVK</sequence>
<dbReference type="CDD" id="cd09003">
    <property type="entry name" value="GH43_XynD-like"/>
    <property type="match status" value="1"/>
</dbReference>
<name>A0A9D1MDE5_9FIRM</name>
<dbReference type="GO" id="GO:0030246">
    <property type="term" value="F:carbohydrate binding"/>
    <property type="evidence" value="ECO:0007669"/>
    <property type="project" value="InterPro"/>
</dbReference>
<evidence type="ECO:0000256" key="1">
    <source>
        <dbReference type="ARBA" id="ARBA00009865"/>
    </source>
</evidence>
<dbReference type="InterPro" id="IPR041542">
    <property type="entry name" value="GH43_C2"/>
</dbReference>
<dbReference type="Pfam" id="PF03422">
    <property type="entry name" value="CBM_6"/>
    <property type="match status" value="1"/>
</dbReference>
<dbReference type="Pfam" id="PF17851">
    <property type="entry name" value="GH43_C2"/>
    <property type="match status" value="1"/>
</dbReference>
<dbReference type="Pfam" id="PF02018">
    <property type="entry name" value="CBM_4_9"/>
    <property type="match status" value="3"/>
</dbReference>
<protein>
    <submittedName>
        <fullName evidence="7">Family 43 glycosylhydrolase</fullName>
    </submittedName>
</protein>
<feature type="signal peptide" evidence="5">
    <location>
        <begin position="1"/>
        <end position="23"/>
    </location>
</feature>
<dbReference type="InterPro" id="IPR023296">
    <property type="entry name" value="Glyco_hydro_beta-prop_sf"/>
</dbReference>
<dbReference type="Gene3D" id="2.60.120.200">
    <property type="match status" value="1"/>
</dbReference>
<proteinExistence type="inferred from homology"/>
<evidence type="ECO:0000313" key="7">
    <source>
        <dbReference type="EMBL" id="HIU58201.1"/>
    </source>
</evidence>
<dbReference type="InterPro" id="IPR008979">
    <property type="entry name" value="Galactose-bd-like_sf"/>
</dbReference>
<dbReference type="PROSITE" id="PS51257">
    <property type="entry name" value="PROKAR_LIPOPROTEIN"/>
    <property type="match status" value="1"/>
</dbReference>
<accession>A0A9D1MDE5</accession>
<feature type="chain" id="PRO_5039571097" evidence="5">
    <location>
        <begin position="24"/>
        <end position="1909"/>
    </location>
</feature>
<dbReference type="InterPro" id="IPR013320">
    <property type="entry name" value="ConA-like_dom_sf"/>
</dbReference>
<keyword evidence="4" id="KW-0326">Glycosidase</keyword>
<evidence type="ECO:0000256" key="2">
    <source>
        <dbReference type="ARBA" id="ARBA00022729"/>
    </source>
</evidence>
<dbReference type="SUPFAM" id="SSF75005">
    <property type="entry name" value="Arabinanase/levansucrase/invertase"/>
    <property type="match status" value="2"/>
</dbReference>
<dbReference type="CDD" id="cd04084">
    <property type="entry name" value="CBM6_xylanase-like"/>
    <property type="match status" value="1"/>
</dbReference>
<dbReference type="SMART" id="SM00606">
    <property type="entry name" value="CBD_IV"/>
    <property type="match status" value="1"/>
</dbReference>
<dbReference type="InterPro" id="IPR005084">
    <property type="entry name" value="CBM6"/>
</dbReference>
<dbReference type="Gene3D" id="2.115.10.20">
    <property type="entry name" value="Glycosyl hydrolase domain, family 43"/>
    <property type="match status" value="2"/>
</dbReference>
<comment type="caution">
    <text evidence="7">The sequence shown here is derived from an EMBL/GenBank/DDBJ whole genome shotgun (WGS) entry which is preliminary data.</text>
</comment>
<dbReference type="PANTHER" id="PTHR42812:SF15">
    <property type="entry name" value="HYDROLASE, PUTATIVE (AFU_ORTHOLOGUE AFUA_2G00930)-RELATED"/>
    <property type="match status" value="1"/>
</dbReference>
<dbReference type="InterPro" id="IPR006710">
    <property type="entry name" value="Glyco_hydro_43"/>
</dbReference>
<organism evidence="7 8">
    <name type="scientific">Candidatus Ornithomonoglobus merdipullorum</name>
    <dbReference type="NCBI Taxonomy" id="2840895"/>
    <lineage>
        <taxon>Bacteria</taxon>
        <taxon>Bacillati</taxon>
        <taxon>Bacillota</taxon>
        <taxon>Clostridia</taxon>
        <taxon>Candidatus Ornithomonoglobus</taxon>
    </lineage>
</organism>
<dbReference type="CDD" id="cd09001">
    <property type="entry name" value="GH43_FsAxh1-like"/>
    <property type="match status" value="1"/>
</dbReference>
<reference evidence="7" key="1">
    <citation type="submission" date="2020-10" db="EMBL/GenBank/DDBJ databases">
        <authorList>
            <person name="Gilroy R."/>
        </authorList>
    </citation>
    <scope>NUCLEOTIDE SEQUENCE</scope>
    <source>
        <strain evidence="7">USAMLcec3-3695</strain>
    </source>
</reference>
<dbReference type="Pfam" id="PF04616">
    <property type="entry name" value="Glyco_hydro_43"/>
    <property type="match status" value="2"/>
</dbReference>
<evidence type="ECO:0000256" key="3">
    <source>
        <dbReference type="ARBA" id="ARBA00022801"/>
    </source>
</evidence>
<dbReference type="SUPFAM" id="SSF49899">
    <property type="entry name" value="Concanavalin A-like lectins/glucanases"/>
    <property type="match status" value="1"/>
</dbReference>
<dbReference type="PANTHER" id="PTHR42812">
    <property type="entry name" value="BETA-XYLOSIDASE"/>
    <property type="match status" value="1"/>
</dbReference>
<dbReference type="InterPro" id="IPR003305">
    <property type="entry name" value="CenC_carb-bd"/>
</dbReference>
<reference evidence="7" key="2">
    <citation type="journal article" date="2021" name="PeerJ">
        <title>Extensive microbial diversity within the chicken gut microbiome revealed by metagenomics and culture.</title>
        <authorList>
            <person name="Gilroy R."/>
            <person name="Ravi A."/>
            <person name="Getino M."/>
            <person name="Pursley I."/>
            <person name="Horton D.L."/>
            <person name="Alikhan N.F."/>
            <person name="Baker D."/>
            <person name="Gharbi K."/>
            <person name="Hall N."/>
            <person name="Watson M."/>
            <person name="Adriaenssens E.M."/>
            <person name="Foster-Nyarko E."/>
            <person name="Jarju S."/>
            <person name="Secka A."/>
            <person name="Antonio M."/>
            <person name="Oren A."/>
            <person name="Chaudhuri R.R."/>
            <person name="La Ragione R."/>
            <person name="Hildebrand F."/>
            <person name="Pallen M.J."/>
        </authorList>
    </citation>
    <scope>NUCLEOTIDE SEQUENCE</scope>
    <source>
        <strain evidence="7">USAMLcec3-3695</strain>
    </source>
</reference>
<keyword evidence="2 5" id="KW-0732">Signal</keyword>
<dbReference type="EMBL" id="DVNB01000106">
    <property type="protein sequence ID" value="HIU58201.1"/>
    <property type="molecule type" value="Genomic_DNA"/>
</dbReference>
<keyword evidence="3" id="KW-0378">Hydrolase</keyword>
<comment type="similarity">
    <text evidence="1">Belongs to the glycosyl hydrolase 43 family.</text>
</comment>
<evidence type="ECO:0000256" key="4">
    <source>
        <dbReference type="ARBA" id="ARBA00023295"/>
    </source>
</evidence>
<feature type="domain" description="CBM6" evidence="6">
    <location>
        <begin position="1677"/>
        <end position="1815"/>
    </location>
</feature>